<dbReference type="OrthoDB" id="8955812at2759"/>
<evidence type="ECO:0000256" key="1">
    <source>
        <dbReference type="SAM" id="MobiDB-lite"/>
    </source>
</evidence>
<sequence length="88" mass="10234">MYKPVFCISHCPPVLMTSWMTFATWPLRRELSSLTSNSRQVQRTAREAARRIRPTVRSDSGVETNKCLPAERQDQQWSVYYSTNTQPP</sequence>
<name>A0A7N6C0J2_ANATE</name>
<protein>
    <submittedName>
        <fullName evidence="2">Uncharacterized protein</fullName>
    </submittedName>
</protein>
<feature type="region of interest" description="Disordered" evidence="1">
    <location>
        <begin position="36"/>
        <end position="65"/>
    </location>
</feature>
<accession>A0A7N6C0J2</accession>
<evidence type="ECO:0000313" key="3">
    <source>
        <dbReference type="Proteomes" id="UP000265040"/>
    </source>
</evidence>
<reference evidence="2" key="1">
    <citation type="submission" date="2021-04" db="EMBL/GenBank/DDBJ databases">
        <authorList>
            <consortium name="Wellcome Sanger Institute Data Sharing"/>
        </authorList>
    </citation>
    <scope>NUCLEOTIDE SEQUENCE [LARGE SCALE GENOMIC DNA]</scope>
</reference>
<dbReference type="GeneTree" id="ENSGT00990000204195"/>
<dbReference type="AlphaFoldDB" id="A0A7N6C0J2"/>
<reference evidence="2" key="3">
    <citation type="submission" date="2025-09" db="UniProtKB">
        <authorList>
            <consortium name="Ensembl"/>
        </authorList>
    </citation>
    <scope>IDENTIFICATION</scope>
</reference>
<keyword evidence="3" id="KW-1185">Reference proteome</keyword>
<dbReference type="InParanoid" id="A0A7N6C0J2"/>
<evidence type="ECO:0000313" key="2">
    <source>
        <dbReference type="Ensembl" id="ENSATEP00000071613.1"/>
    </source>
</evidence>
<dbReference type="Ensembl" id="ENSATET00000046610.1">
    <property type="protein sequence ID" value="ENSATEP00000071613.1"/>
    <property type="gene ID" value="ENSATEG00000025731.1"/>
</dbReference>
<reference evidence="2" key="2">
    <citation type="submission" date="2025-08" db="UniProtKB">
        <authorList>
            <consortium name="Ensembl"/>
        </authorList>
    </citation>
    <scope>IDENTIFICATION</scope>
</reference>
<dbReference type="Proteomes" id="UP000265040">
    <property type="component" value="Chromosome 10"/>
</dbReference>
<organism evidence="2 3">
    <name type="scientific">Anabas testudineus</name>
    <name type="common">Climbing perch</name>
    <name type="synonym">Anthias testudineus</name>
    <dbReference type="NCBI Taxonomy" id="64144"/>
    <lineage>
        <taxon>Eukaryota</taxon>
        <taxon>Metazoa</taxon>
        <taxon>Chordata</taxon>
        <taxon>Craniata</taxon>
        <taxon>Vertebrata</taxon>
        <taxon>Euteleostomi</taxon>
        <taxon>Actinopterygii</taxon>
        <taxon>Neopterygii</taxon>
        <taxon>Teleostei</taxon>
        <taxon>Neoteleostei</taxon>
        <taxon>Acanthomorphata</taxon>
        <taxon>Anabantaria</taxon>
        <taxon>Anabantiformes</taxon>
        <taxon>Anabantoidei</taxon>
        <taxon>Anabantidae</taxon>
        <taxon>Anabas</taxon>
    </lineage>
</organism>
<proteinExistence type="predicted"/>